<dbReference type="GO" id="GO:0006508">
    <property type="term" value="P:proteolysis"/>
    <property type="evidence" value="ECO:0007669"/>
    <property type="project" value="UniProtKB-KW"/>
</dbReference>
<evidence type="ECO:0000256" key="4">
    <source>
        <dbReference type="ARBA" id="ARBA00022801"/>
    </source>
</evidence>
<comment type="function">
    <text evidence="6">Cotranslationally removes the N-terminal methionine from nascent proteins. The N-terminal methionine is often cleaved when the second residue in the primary sequence is small and uncharged (Met-Ala-, Cys, Gly, Pro, Ser, Thr, or Val).</text>
</comment>
<feature type="binding site" evidence="5">
    <location>
        <position position="304"/>
    </location>
    <ligand>
        <name>a divalent metal cation</name>
        <dbReference type="ChEBI" id="CHEBI:60240"/>
        <label>1</label>
    </ligand>
</feature>
<keyword evidence="4 5" id="KW-0378">Hydrolase</keyword>
<comment type="cofactor">
    <cofactor evidence="5">
        <name>Co(2+)</name>
        <dbReference type="ChEBI" id="CHEBI:48828"/>
    </cofactor>
    <cofactor evidence="5">
        <name>Zn(2+)</name>
        <dbReference type="ChEBI" id="CHEBI:29105"/>
    </cofactor>
    <cofactor evidence="5">
        <name>Mn(2+)</name>
        <dbReference type="ChEBI" id="CHEBI:29035"/>
    </cofactor>
    <cofactor evidence="5">
        <name>Fe(2+)</name>
        <dbReference type="ChEBI" id="CHEBI:29033"/>
    </cofactor>
    <text evidence="5">Binds 2 divalent metal cations per subunit. Has a high-affinity and a low affinity metal-binding site. The true nature of the physiological cofactor is under debate. The enzyme is active with cobalt, zinc, manganese or divalent iron ions. Most likely, methionine aminopeptidases function as mononuclear Fe(2+)-metalloproteases under physiological conditions, and the catalytically relevant metal-binding site has been assigned to the histidine-containing high-affinity site.</text>
</comment>
<dbReference type="InterPro" id="IPR001714">
    <property type="entry name" value="Pept_M24_MAP"/>
</dbReference>
<keyword evidence="2 5" id="KW-0645">Protease</keyword>
<dbReference type="NCBIfam" id="TIGR00500">
    <property type="entry name" value="met_pdase_I"/>
    <property type="match status" value="1"/>
</dbReference>
<dbReference type="InterPro" id="IPR002467">
    <property type="entry name" value="Pept_M24A_MAP1"/>
</dbReference>
<accession>A0A7M7H6X3</accession>
<feature type="binding site" evidence="5">
    <location>
        <position position="150"/>
    </location>
    <ligand>
        <name>substrate</name>
    </ligand>
</feature>
<dbReference type="AlphaFoldDB" id="A0A7M7H6X3"/>
<keyword evidence="3 5" id="KW-0479">Metal-binding</keyword>
<dbReference type="Pfam" id="PF00557">
    <property type="entry name" value="Peptidase_M24"/>
    <property type="match status" value="1"/>
</dbReference>
<dbReference type="KEGG" id="nvi:100116923"/>
<dbReference type="EC" id="3.4.11.18" evidence="6"/>
<evidence type="ECO:0000313" key="8">
    <source>
        <dbReference type="EnsemblMetazoa" id="XP_008209430"/>
    </source>
</evidence>
<gene>
    <name evidence="8" type="primary">100116923</name>
</gene>
<feature type="binding site" evidence="5">
    <location>
        <position position="273"/>
    </location>
    <ligand>
        <name>a divalent metal cation</name>
        <dbReference type="ChEBI" id="CHEBI:60240"/>
        <label>2</label>
        <note>catalytic</note>
    </ligand>
</feature>
<dbReference type="EnsemblMetazoa" id="XM_008211208">
    <property type="protein sequence ID" value="XP_008209430"/>
    <property type="gene ID" value="LOC100116923"/>
</dbReference>
<feature type="binding site" evidence="5">
    <location>
        <position position="178"/>
    </location>
    <ligand>
        <name>a divalent metal cation</name>
        <dbReference type="ChEBI" id="CHEBI:60240"/>
        <label>1</label>
    </ligand>
</feature>
<comment type="similarity">
    <text evidence="5">Belongs to the peptidase M24A family. Methionine aminopeptidase type 1 subfamily.</text>
</comment>
<comment type="catalytic activity">
    <reaction evidence="5 6">
        <text>Release of N-terminal amino acids, preferentially methionine, from peptides and arylamides.</text>
        <dbReference type="EC" id="3.4.11.18"/>
    </reaction>
</comment>
<dbReference type="Proteomes" id="UP000002358">
    <property type="component" value="Chromosome 2"/>
</dbReference>
<feature type="binding site" evidence="5">
    <location>
        <position position="167"/>
    </location>
    <ligand>
        <name>a divalent metal cation</name>
        <dbReference type="ChEBI" id="CHEBI:60240"/>
        <label>1</label>
    </ligand>
</feature>
<keyword evidence="9" id="KW-1185">Reference proteome</keyword>
<sequence>MMSRNCVNKTFVRTFFKNFLKTKLENAARRKAQIAFGRYDIVEPGIVSARRSVPSYIPKPVYADTGKPQLPPTEPEIKNKDQIECMIHSCMLAKRVLKEIRSVVKPGVTTDFLDEKIHEMIINNGAYPSPLNYRGFPKSVCTSINNVACHGVPDDRPLQDGDIINIDVTVFLNGHHGDCSEMFEVGKVDEEGKKLIEATEVCLQKAISICKPNEKFCNIGKVIEETAGKQGFTVLPAFGGHGIGSYFHGPPDIIHIENDYKGVMKAGMTFTIEPVLSQGKEDVGILEDGWTAVTLDNARAAQVEHTILITDNGCDILTRPN</sequence>
<feature type="binding site" evidence="5">
    <location>
        <position position="248"/>
    </location>
    <ligand>
        <name>substrate</name>
    </ligand>
</feature>
<dbReference type="GO" id="GO:0070006">
    <property type="term" value="F:metalloaminopeptidase activity"/>
    <property type="evidence" value="ECO:0007669"/>
    <property type="project" value="UniProtKB-UniRule"/>
</dbReference>
<dbReference type="SMR" id="A0A7M7H6X3"/>
<dbReference type="OrthoDB" id="3209743at2759"/>
<dbReference type="HAMAP" id="MF_01974">
    <property type="entry name" value="MetAP_1"/>
    <property type="match status" value="1"/>
</dbReference>
<protein>
    <recommendedName>
        <fullName evidence="6">Methionine aminopeptidase</fullName>
        <ecNumber evidence="6">3.4.11.18</ecNumber>
    </recommendedName>
</protein>
<dbReference type="PRINTS" id="PR00599">
    <property type="entry name" value="MAPEPTIDASE"/>
</dbReference>
<proteinExistence type="inferred from homology"/>
<dbReference type="InterPro" id="IPR036005">
    <property type="entry name" value="Creatinase/aminopeptidase-like"/>
</dbReference>
<feature type="domain" description="Peptidase M24" evidence="7">
    <location>
        <begin position="84"/>
        <end position="311"/>
    </location>
</feature>
<evidence type="ECO:0000256" key="6">
    <source>
        <dbReference type="RuleBase" id="RU003653"/>
    </source>
</evidence>
<keyword evidence="1 5" id="KW-0031">Aminopeptidase</keyword>
<dbReference type="InterPro" id="IPR000994">
    <property type="entry name" value="Pept_M24"/>
</dbReference>
<evidence type="ECO:0000259" key="7">
    <source>
        <dbReference type="Pfam" id="PF00557"/>
    </source>
</evidence>
<reference evidence="8" key="1">
    <citation type="submission" date="2021-01" db="UniProtKB">
        <authorList>
            <consortium name="EnsemblMetazoa"/>
        </authorList>
    </citation>
    <scope>IDENTIFICATION</scope>
</reference>
<dbReference type="EnsemblMetazoa" id="XM_032597180">
    <property type="protein sequence ID" value="XP_032453071"/>
    <property type="gene ID" value="LOC100116923"/>
</dbReference>
<dbReference type="FunCoup" id="A0A7M7H6X3">
    <property type="interactions" value="147"/>
</dbReference>
<feature type="binding site" evidence="5">
    <location>
        <position position="304"/>
    </location>
    <ligand>
        <name>a divalent metal cation</name>
        <dbReference type="ChEBI" id="CHEBI:60240"/>
        <label>2</label>
        <note>catalytic</note>
    </ligand>
</feature>
<dbReference type="SUPFAM" id="SSF55920">
    <property type="entry name" value="Creatinase/aminopeptidase"/>
    <property type="match status" value="1"/>
</dbReference>
<dbReference type="OMA" id="SSKMYVM"/>
<dbReference type="GO" id="GO:0004239">
    <property type="term" value="F:initiator methionyl aminopeptidase activity"/>
    <property type="evidence" value="ECO:0007669"/>
    <property type="project" value="UniProtKB-UniRule"/>
</dbReference>
<feature type="binding site" evidence="5">
    <location>
        <position position="178"/>
    </location>
    <ligand>
        <name>a divalent metal cation</name>
        <dbReference type="ChEBI" id="CHEBI:60240"/>
        <label>2</label>
        <note>catalytic</note>
    </ligand>
</feature>
<dbReference type="GO" id="GO:0046872">
    <property type="term" value="F:metal ion binding"/>
    <property type="evidence" value="ECO:0007669"/>
    <property type="project" value="UniProtKB-UniRule"/>
</dbReference>
<evidence type="ECO:0000256" key="1">
    <source>
        <dbReference type="ARBA" id="ARBA00022438"/>
    </source>
</evidence>
<evidence type="ECO:0000313" key="9">
    <source>
        <dbReference type="Proteomes" id="UP000002358"/>
    </source>
</evidence>
<evidence type="ECO:0000256" key="5">
    <source>
        <dbReference type="HAMAP-Rule" id="MF_03174"/>
    </source>
</evidence>
<dbReference type="PANTHER" id="PTHR43330:SF8">
    <property type="entry name" value="METHIONINE AMINOPEPTIDASE 1D, MITOCHONDRIAL"/>
    <property type="match status" value="1"/>
</dbReference>
<dbReference type="PANTHER" id="PTHR43330">
    <property type="entry name" value="METHIONINE AMINOPEPTIDASE"/>
    <property type="match status" value="1"/>
</dbReference>
<name>A0A7M7H6X3_NASVI</name>
<dbReference type="InParanoid" id="A0A7M7H6X3"/>
<dbReference type="CDD" id="cd01086">
    <property type="entry name" value="MetAP1"/>
    <property type="match status" value="1"/>
</dbReference>
<organism evidence="8 9">
    <name type="scientific">Nasonia vitripennis</name>
    <name type="common">Parasitic wasp</name>
    <dbReference type="NCBI Taxonomy" id="7425"/>
    <lineage>
        <taxon>Eukaryota</taxon>
        <taxon>Metazoa</taxon>
        <taxon>Ecdysozoa</taxon>
        <taxon>Arthropoda</taxon>
        <taxon>Hexapoda</taxon>
        <taxon>Insecta</taxon>
        <taxon>Pterygota</taxon>
        <taxon>Neoptera</taxon>
        <taxon>Endopterygota</taxon>
        <taxon>Hymenoptera</taxon>
        <taxon>Apocrita</taxon>
        <taxon>Proctotrupomorpha</taxon>
        <taxon>Chalcidoidea</taxon>
        <taxon>Pteromalidae</taxon>
        <taxon>Pteromalinae</taxon>
        <taxon>Nasonia</taxon>
    </lineage>
</organism>
<feature type="binding site" evidence="5">
    <location>
        <position position="241"/>
    </location>
    <ligand>
        <name>a divalent metal cation</name>
        <dbReference type="ChEBI" id="CHEBI:60240"/>
        <label>2</label>
        <note>catalytic</note>
    </ligand>
</feature>
<evidence type="ECO:0000256" key="3">
    <source>
        <dbReference type="ARBA" id="ARBA00022723"/>
    </source>
</evidence>
<dbReference type="Gene3D" id="3.90.230.10">
    <property type="entry name" value="Creatinase/methionine aminopeptidase superfamily"/>
    <property type="match status" value="1"/>
</dbReference>
<evidence type="ECO:0000256" key="2">
    <source>
        <dbReference type="ARBA" id="ARBA00022670"/>
    </source>
</evidence>